<dbReference type="Proteomes" id="UP000198657">
    <property type="component" value="Unassembled WGS sequence"/>
</dbReference>
<evidence type="ECO:0000313" key="3">
    <source>
        <dbReference type="Proteomes" id="UP000198657"/>
    </source>
</evidence>
<dbReference type="RefSeq" id="WP_091166175.1">
    <property type="nucleotide sequence ID" value="NZ_CBCSFM010000001.1"/>
</dbReference>
<evidence type="ECO:0000256" key="1">
    <source>
        <dbReference type="SAM" id="MobiDB-lite"/>
    </source>
</evidence>
<gene>
    <name evidence="2" type="ORF">SAMN04487942_0823</name>
</gene>
<protein>
    <submittedName>
        <fullName evidence="2">Uncharacterized protein</fullName>
    </submittedName>
</protein>
<feature type="region of interest" description="Disordered" evidence="1">
    <location>
        <begin position="88"/>
        <end position="121"/>
    </location>
</feature>
<evidence type="ECO:0000313" key="2">
    <source>
        <dbReference type="EMBL" id="SEN74742.1"/>
    </source>
</evidence>
<organism evidence="2 3">
    <name type="scientific">Flavobacterium sinopsychrotolerans</name>
    <dbReference type="NCBI Taxonomy" id="604089"/>
    <lineage>
        <taxon>Bacteria</taxon>
        <taxon>Pseudomonadati</taxon>
        <taxon>Bacteroidota</taxon>
        <taxon>Flavobacteriia</taxon>
        <taxon>Flavobacteriales</taxon>
        <taxon>Flavobacteriaceae</taxon>
        <taxon>Flavobacterium</taxon>
    </lineage>
</organism>
<keyword evidence="3" id="KW-1185">Reference proteome</keyword>
<reference evidence="3" key="1">
    <citation type="submission" date="2016-10" db="EMBL/GenBank/DDBJ databases">
        <authorList>
            <person name="Varghese N."/>
            <person name="Submissions S."/>
        </authorList>
    </citation>
    <scope>NUCLEOTIDE SEQUENCE [LARGE SCALE GENOMIC DNA]</scope>
    <source>
        <strain evidence="3">CGMCC 1.8704</strain>
    </source>
</reference>
<dbReference type="EMBL" id="FODN01000001">
    <property type="protein sequence ID" value="SEN74742.1"/>
    <property type="molecule type" value="Genomic_DNA"/>
</dbReference>
<name>A0A1H8J1Y9_9FLAO</name>
<accession>A0A1H8J1Y9</accession>
<feature type="compositionally biased region" description="Low complexity" evidence="1">
    <location>
        <begin position="93"/>
        <end position="116"/>
    </location>
</feature>
<sequence length="359" mass="41243">MKKKLEADLISIAHRILQLKNKSDINQLYLETQKLYEKLSVLRFVDEHFSEAKPTIGITEISKEIETIYDKTESTQPEAAIVIDETAVEEPAETTLEQTEETTPLAEQETATTENESVLEEEEAITEEIHEEEKITEESVDEDASEIPLEQTEKVIDASEEEEETVVEREIVASTEKEIEEETVEREAPFEPAFELSQEKEVQTELEIPKKTEAVQISFEDLLGGNYHDTLFVKKQQVDNIPTAIVIETPKEVLPAEEPKLENVSADSAEKAEPKTVSLNDKLAKGINIDLNDRLAFIKHLFGNSSEDYNRVLSQLITFDTFYETRDFVQEMVKPDYNNWEGKQDYEERFMDIIEKKFL</sequence>
<dbReference type="STRING" id="604089.SAMN04487942_0823"/>
<dbReference type="OrthoDB" id="1100725at2"/>
<proteinExistence type="predicted"/>
<dbReference type="AlphaFoldDB" id="A0A1H8J1Y9"/>